<gene>
    <name evidence="3" type="ORF">JCM7686_1906</name>
</gene>
<dbReference type="KEGG" id="pami:JCM7686_1906"/>
<feature type="compositionally biased region" description="Polar residues" evidence="1">
    <location>
        <begin position="144"/>
        <end position="153"/>
    </location>
</feature>
<evidence type="ECO:0000313" key="4">
    <source>
        <dbReference type="Proteomes" id="UP000015480"/>
    </source>
</evidence>
<organism evidence="3 4">
    <name type="scientific">Paracoccus aminophilus JCM 7686</name>
    <dbReference type="NCBI Taxonomy" id="1367847"/>
    <lineage>
        <taxon>Bacteria</taxon>
        <taxon>Pseudomonadati</taxon>
        <taxon>Pseudomonadota</taxon>
        <taxon>Alphaproteobacteria</taxon>
        <taxon>Rhodobacterales</taxon>
        <taxon>Paracoccaceae</taxon>
        <taxon>Paracoccus</taxon>
    </lineage>
</organism>
<protein>
    <submittedName>
        <fullName evidence="3">Uncharacterized protein</fullName>
    </submittedName>
</protein>
<feature type="region of interest" description="Disordered" evidence="1">
    <location>
        <begin position="75"/>
        <end position="97"/>
    </location>
</feature>
<feature type="signal peptide" evidence="2">
    <location>
        <begin position="1"/>
        <end position="22"/>
    </location>
</feature>
<evidence type="ECO:0000256" key="1">
    <source>
        <dbReference type="SAM" id="MobiDB-lite"/>
    </source>
</evidence>
<keyword evidence="2" id="KW-0732">Signal</keyword>
<feature type="region of interest" description="Disordered" evidence="1">
    <location>
        <begin position="137"/>
        <end position="164"/>
    </location>
</feature>
<dbReference type="AlphaFoldDB" id="S5XUV5"/>
<evidence type="ECO:0000313" key="3">
    <source>
        <dbReference type="EMBL" id="AGT09007.1"/>
    </source>
</evidence>
<dbReference type="Pfam" id="PF20107">
    <property type="entry name" value="DUF6497"/>
    <property type="match status" value="2"/>
</dbReference>
<dbReference type="HOGENOM" id="CLU_1271282_0_0_5"/>
<dbReference type="EMBL" id="CP006650">
    <property type="protein sequence ID" value="AGT09007.1"/>
    <property type="molecule type" value="Genomic_DNA"/>
</dbReference>
<dbReference type="STRING" id="1367847.JCM7686_1906"/>
<dbReference type="RefSeq" id="WP_020950645.1">
    <property type="nucleotide sequence ID" value="NC_022041.1"/>
</dbReference>
<proteinExistence type="predicted"/>
<sequence>MTLRSAALLPLLFLPFPVGLSAAAAGSDAPAISLPSGVNIHLQEKLEDDLGENGLTYRFRFVMPDLAKRVPATSGSATDFFADGEGEGDGPRAPIDVDTEAANDEASADGDYIDDGMVSEEDLHLAPVISVPGAEEEADAAIDSSLSGSSPTGNEGDDRLPPAPDVLLKDPVHDDIVWICENLALPEALKSSRRPQQIVISLADRESVFGTYDPDVLQIFESFTLPKDRDSCEWRPW</sequence>
<evidence type="ECO:0000256" key="2">
    <source>
        <dbReference type="SAM" id="SignalP"/>
    </source>
</evidence>
<keyword evidence="4" id="KW-1185">Reference proteome</keyword>
<dbReference type="Proteomes" id="UP000015480">
    <property type="component" value="Chromosome"/>
</dbReference>
<dbReference type="PATRIC" id="fig|1367847.3.peg.1895"/>
<dbReference type="eggNOG" id="ENOG503138U">
    <property type="taxonomic scope" value="Bacteria"/>
</dbReference>
<reference evidence="3 4" key="1">
    <citation type="journal article" date="2014" name="BMC Genomics">
        <title>Architecture and functions of a multipartite genome of the methylotrophic bacterium Paracoccus aminophilus JCM 7686, containing primary and secondary chromids.</title>
        <authorList>
            <person name="Dziewit L."/>
            <person name="Czarnecki J."/>
            <person name="Wibberg D."/>
            <person name="Radlinska M."/>
            <person name="Mrozek P."/>
            <person name="Szymczak M."/>
            <person name="Schluter A."/>
            <person name="Puhler A."/>
            <person name="Bartosik D."/>
        </authorList>
    </citation>
    <scope>NUCLEOTIDE SEQUENCE [LARGE SCALE GENOMIC DNA]</scope>
    <source>
        <strain evidence="3">JCM 7686</strain>
    </source>
</reference>
<feature type="chain" id="PRO_5004544613" evidence="2">
    <location>
        <begin position="23"/>
        <end position="237"/>
    </location>
</feature>
<accession>S5XUV5</accession>
<dbReference type="InterPro" id="IPR045467">
    <property type="entry name" value="DUF6497"/>
</dbReference>
<name>S5XUV5_PARAH</name>
<dbReference type="OrthoDB" id="7862028at2"/>